<dbReference type="GO" id="GO:0072330">
    <property type="term" value="P:monocarboxylic acid biosynthetic process"/>
    <property type="evidence" value="ECO:0007669"/>
    <property type="project" value="UniProtKB-ARBA"/>
</dbReference>
<evidence type="ECO:0000256" key="3">
    <source>
        <dbReference type="ARBA" id="ARBA00022723"/>
    </source>
</evidence>
<dbReference type="GO" id="GO:0030600">
    <property type="term" value="F:feruloyl esterase activity"/>
    <property type="evidence" value="ECO:0007669"/>
    <property type="project" value="UniProtKB-ARBA"/>
</dbReference>
<evidence type="ECO:0000256" key="1">
    <source>
        <dbReference type="ARBA" id="ARBA00006249"/>
    </source>
</evidence>
<gene>
    <name evidence="9" type="ORF">N7452_004738</name>
</gene>
<dbReference type="AlphaFoldDB" id="A0A9W9QHF5"/>
<keyword evidence="3" id="KW-0479">Metal-binding</keyword>
<dbReference type="InterPro" id="IPR029058">
    <property type="entry name" value="AB_hydrolase_fold"/>
</dbReference>
<keyword evidence="7" id="KW-1015">Disulfide bond</keyword>
<dbReference type="InterPro" id="IPR011118">
    <property type="entry name" value="Tannase/feruloyl_esterase"/>
</dbReference>
<comment type="similarity">
    <text evidence="1 8">Belongs to the tannase family.</text>
</comment>
<dbReference type="GO" id="GO:0046872">
    <property type="term" value="F:metal ion binding"/>
    <property type="evidence" value="ECO:0007669"/>
    <property type="project" value="UniProtKB-KW"/>
</dbReference>
<evidence type="ECO:0000256" key="8">
    <source>
        <dbReference type="RuleBase" id="RU361238"/>
    </source>
</evidence>
<accession>A0A9W9QHF5</accession>
<dbReference type="SUPFAM" id="SSF53474">
    <property type="entry name" value="alpha/beta-Hydrolases"/>
    <property type="match status" value="1"/>
</dbReference>
<evidence type="ECO:0000256" key="5">
    <source>
        <dbReference type="ARBA" id="ARBA00022801"/>
    </source>
</evidence>
<sequence length="520" mass="56394">MMLEAHSMSCSPVNITSPVVFGAEILSLSASWVTNYTTYVPSAFNYNHGNAALQNAEFCNITVQYTHPGHDDLITVETWLPQKWNHRLQATGGGGWSAGRFVLSEFFMSGAIAEGYATTTTDAGLGDAGSPEPWALVSPGNVNLYDVQNLGYVSLNDQAIIGKSLAKSFYGQNPKYSYWSGCSQGGRQGLMLAQRYPTAYDGIAASAPALSWTQLASSVYYPLLIEGWANSSTPLACELDFITSEAIKKCDAEDGVVDGIISDPNQCDFSAHSVVNKTFYCESTRKTMHVSRSAALVANAAWSGPRTSKGNPLWYGYNRGADISSFGAVPGTNTTGQDLWFRLFVAKNKDFDILNASHEEYDVLFHHAVQEYAGLLNADDPDLTEFKNAGGKLISYHGMADESIPTKSSEHYYRAVNEVVPDIQSFYRYFEAPGLGHCSGGIGGQPLTTFDALRSWVEDGTVPDKLPVKFNGTDGVEQSRILCPYPAKQVYNGGNVSEASSFSCSRNATTKPLLHAKLSQ</sequence>
<keyword evidence="5 8" id="KW-0378">Hydrolase</keyword>
<name>A0A9W9QHF5_PENBR</name>
<reference evidence="9" key="1">
    <citation type="submission" date="2022-12" db="EMBL/GenBank/DDBJ databases">
        <authorList>
            <person name="Petersen C."/>
        </authorList>
    </citation>
    <scope>NUCLEOTIDE SEQUENCE</scope>
    <source>
        <strain evidence="9">IBT 35673</strain>
    </source>
</reference>
<evidence type="ECO:0000313" key="9">
    <source>
        <dbReference type="EMBL" id="KAJ5338010.1"/>
    </source>
</evidence>
<protein>
    <recommendedName>
        <fullName evidence="8">Carboxylic ester hydrolase</fullName>
        <ecNumber evidence="8">3.1.1.-</ecNumber>
    </recommendedName>
</protein>
<keyword evidence="4" id="KW-0732">Signal</keyword>
<dbReference type="EC" id="3.1.1.-" evidence="8"/>
<evidence type="ECO:0000256" key="2">
    <source>
        <dbReference type="ARBA" id="ARBA00022487"/>
    </source>
</evidence>
<keyword evidence="2" id="KW-0719">Serine esterase</keyword>
<dbReference type="GO" id="GO:0017000">
    <property type="term" value="P:antibiotic biosynthetic process"/>
    <property type="evidence" value="ECO:0007669"/>
    <property type="project" value="UniProtKB-ARBA"/>
</dbReference>
<evidence type="ECO:0000256" key="4">
    <source>
        <dbReference type="ARBA" id="ARBA00022729"/>
    </source>
</evidence>
<evidence type="ECO:0000313" key="10">
    <source>
        <dbReference type="Proteomes" id="UP001147695"/>
    </source>
</evidence>
<keyword evidence="6" id="KW-0106">Calcium</keyword>
<dbReference type="EMBL" id="JAPZBQ010000003">
    <property type="protein sequence ID" value="KAJ5338010.1"/>
    <property type="molecule type" value="Genomic_DNA"/>
</dbReference>
<dbReference type="Proteomes" id="UP001147695">
    <property type="component" value="Unassembled WGS sequence"/>
</dbReference>
<reference evidence="9" key="2">
    <citation type="journal article" date="2023" name="IMA Fungus">
        <title>Comparative genomic study of the Penicillium genus elucidates a diverse pangenome and 15 lateral gene transfer events.</title>
        <authorList>
            <person name="Petersen C."/>
            <person name="Sorensen T."/>
            <person name="Nielsen M.R."/>
            <person name="Sondergaard T.E."/>
            <person name="Sorensen J.L."/>
            <person name="Fitzpatrick D.A."/>
            <person name="Frisvad J.C."/>
            <person name="Nielsen K.L."/>
        </authorList>
    </citation>
    <scope>NUCLEOTIDE SEQUENCE</scope>
    <source>
        <strain evidence="9">IBT 35673</strain>
    </source>
</reference>
<evidence type="ECO:0000256" key="6">
    <source>
        <dbReference type="ARBA" id="ARBA00022837"/>
    </source>
</evidence>
<organism evidence="9 10">
    <name type="scientific">Penicillium brevicompactum</name>
    <dbReference type="NCBI Taxonomy" id="5074"/>
    <lineage>
        <taxon>Eukaryota</taxon>
        <taxon>Fungi</taxon>
        <taxon>Dikarya</taxon>
        <taxon>Ascomycota</taxon>
        <taxon>Pezizomycotina</taxon>
        <taxon>Eurotiomycetes</taxon>
        <taxon>Eurotiomycetidae</taxon>
        <taxon>Eurotiales</taxon>
        <taxon>Aspergillaceae</taxon>
        <taxon>Penicillium</taxon>
    </lineage>
</organism>
<dbReference type="Gene3D" id="3.40.50.1820">
    <property type="entry name" value="alpha/beta hydrolase"/>
    <property type="match status" value="1"/>
</dbReference>
<dbReference type="PANTHER" id="PTHR33938">
    <property type="entry name" value="FERULOYL ESTERASE B-RELATED"/>
    <property type="match status" value="1"/>
</dbReference>
<comment type="caution">
    <text evidence="9">The sequence shown here is derived from an EMBL/GenBank/DDBJ whole genome shotgun (WGS) entry which is preliminary data.</text>
</comment>
<dbReference type="PANTHER" id="PTHR33938:SF13">
    <property type="entry name" value="CARBOXYLIC ESTER HYDROLASE"/>
    <property type="match status" value="1"/>
</dbReference>
<evidence type="ECO:0000256" key="7">
    <source>
        <dbReference type="ARBA" id="ARBA00023157"/>
    </source>
</evidence>
<proteinExistence type="inferred from homology"/>
<dbReference type="Pfam" id="PF07519">
    <property type="entry name" value="Tannase"/>
    <property type="match status" value="1"/>
</dbReference>